<dbReference type="PANTHER" id="PTHR30563">
    <property type="entry name" value="DNA RECOMBINATION PROTEIN RMUC"/>
    <property type="match status" value="1"/>
</dbReference>
<dbReference type="EMBL" id="VOHL01000003">
    <property type="protein sequence ID" value="TWS97630.1"/>
    <property type="molecule type" value="Genomic_DNA"/>
</dbReference>
<comment type="caution">
    <text evidence="5">The sequence shown here is derived from an EMBL/GenBank/DDBJ whole genome shotgun (WGS) entry which is preliminary data.</text>
</comment>
<evidence type="ECO:0000313" key="6">
    <source>
        <dbReference type="Proteomes" id="UP000317430"/>
    </source>
</evidence>
<accession>A0A5C5SBA5</accession>
<dbReference type="PANTHER" id="PTHR30563:SF0">
    <property type="entry name" value="DNA RECOMBINATION PROTEIN RMUC"/>
    <property type="match status" value="1"/>
</dbReference>
<dbReference type="SUPFAM" id="SSF58113">
    <property type="entry name" value="Apolipoprotein A-I"/>
    <property type="match status" value="1"/>
</dbReference>
<reference evidence="5 6" key="1">
    <citation type="submission" date="2019-08" db="EMBL/GenBank/DDBJ databases">
        <authorList>
            <person name="Lei W."/>
        </authorList>
    </citation>
    <scope>NUCLEOTIDE SEQUENCE [LARGE SCALE GENOMIC DNA]</scope>
    <source>
        <strain evidence="5 6">CCUG 66496</strain>
    </source>
</reference>
<evidence type="ECO:0000256" key="4">
    <source>
        <dbReference type="ARBA" id="ARBA00023172"/>
    </source>
</evidence>
<dbReference type="Proteomes" id="UP000317430">
    <property type="component" value="Unassembled WGS sequence"/>
</dbReference>
<dbReference type="Pfam" id="PF02646">
    <property type="entry name" value="RmuC"/>
    <property type="match status" value="1"/>
</dbReference>
<dbReference type="GO" id="GO:0006310">
    <property type="term" value="P:DNA recombination"/>
    <property type="evidence" value="ECO:0007669"/>
    <property type="project" value="UniProtKB-KW"/>
</dbReference>
<dbReference type="OrthoDB" id="370725at2"/>
<sequence length="428" mass="48299">MTLALFFLTVSLLVGLYLLFMKSAKLEQDLKQILEAHADNLSDQLTYQLELVGKNQQLDLASQMNRLQADLNQQLSDLHQVLNHNLTQNRDWSDRRLEAINNQLFQAVKDMQASNESKLETMRQTVEEKLDKTLHLRLQSSFDSVSRQLESVNKGLGEMQTVARDVGTLNKILSGSKTRGILGELQLGQIIEDILSPQQYEREYVTVSGSSDRVEYAIKLPAQGEEGYVYLPVDAKFPLEDYYRLEEAYELGDKPAIEQARKSLQASVKGFAKAIQSKYLNPPATTPFAIMFLPTESLYAEIVRQADFFDRLRREQQVLVAGPSTLAALLNSLSVGFKTLNIQKNAQDISKILGQVKTEFNQFGGILAKTQKQLRTASNSLDTLMTTRTKALVRVLDQIDNYDDRLPQTLLDAAYLGEDNDENKPNET</sequence>
<keyword evidence="4" id="KW-0233">DNA recombination</keyword>
<protein>
    <submittedName>
        <fullName evidence="5">DNA recombination protein RmuC</fullName>
    </submittedName>
</protein>
<comment type="function">
    <text evidence="1">Involved in DNA recombination.</text>
</comment>
<proteinExistence type="inferred from homology"/>
<evidence type="ECO:0000256" key="2">
    <source>
        <dbReference type="ARBA" id="ARBA00009840"/>
    </source>
</evidence>
<dbReference type="InterPro" id="IPR003798">
    <property type="entry name" value="DNA_recombination_RmuC"/>
</dbReference>
<evidence type="ECO:0000256" key="1">
    <source>
        <dbReference type="ARBA" id="ARBA00003416"/>
    </source>
</evidence>
<keyword evidence="6" id="KW-1185">Reference proteome</keyword>
<comment type="similarity">
    <text evidence="2">Belongs to the RmuC family.</text>
</comment>
<organism evidence="5 6">
    <name type="scientific">Streptococcus cuniculipharyngis</name>
    <dbReference type="NCBI Taxonomy" id="1562651"/>
    <lineage>
        <taxon>Bacteria</taxon>
        <taxon>Bacillati</taxon>
        <taxon>Bacillota</taxon>
        <taxon>Bacilli</taxon>
        <taxon>Lactobacillales</taxon>
        <taxon>Streptococcaceae</taxon>
        <taxon>Streptococcus</taxon>
    </lineage>
</organism>
<name>A0A5C5SBA5_9STRE</name>
<evidence type="ECO:0000313" key="5">
    <source>
        <dbReference type="EMBL" id="TWS97630.1"/>
    </source>
</evidence>
<dbReference type="RefSeq" id="WP_146567284.1">
    <property type="nucleotide sequence ID" value="NZ_VOHL01000003.1"/>
</dbReference>
<keyword evidence="3" id="KW-0175">Coiled coil</keyword>
<dbReference type="AlphaFoldDB" id="A0A5C5SBA5"/>
<evidence type="ECO:0000256" key="3">
    <source>
        <dbReference type="ARBA" id="ARBA00023054"/>
    </source>
</evidence>
<gene>
    <name evidence="5" type="primary">rmuC</name>
    <name evidence="5" type="ORF">FRX57_04900</name>
</gene>